<accession>A0ABN8JHJ6</accession>
<sequence>MGSDNISSYAQHHEPKFRRKSAFGRFAVIACSILKGRKGSSRVLLHGYQASGLHDWQDATAPTMLDVLTDNRFAIWYCTQSVKSDAQDRSNRYAIGQFSLHVYGRAFFDPCFC</sequence>
<proteinExistence type="predicted"/>
<organism evidence="1 2">
    <name type="scientific">Mesorhizobium escarrei</name>
    <dbReference type="NCBI Taxonomy" id="666018"/>
    <lineage>
        <taxon>Bacteria</taxon>
        <taxon>Pseudomonadati</taxon>
        <taxon>Pseudomonadota</taxon>
        <taxon>Alphaproteobacteria</taxon>
        <taxon>Hyphomicrobiales</taxon>
        <taxon>Phyllobacteriaceae</taxon>
        <taxon>Mesorhizobium</taxon>
    </lineage>
</organism>
<dbReference type="EMBL" id="CAKXZT010000046">
    <property type="protein sequence ID" value="CAH2396652.1"/>
    <property type="molecule type" value="Genomic_DNA"/>
</dbReference>
<comment type="caution">
    <text evidence="1">The sequence shown here is derived from an EMBL/GenBank/DDBJ whole genome shotgun (WGS) entry which is preliminary data.</text>
</comment>
<evidence type="ECO:0008006" key="3">
    <source>
        <dbReference type="Google" id="ProtNLM"/>
    </source>
</evidence>
<name>A0ABN8JHJ6_9HYPH</name>
<protein>
    <recommendedName>
        <fullName evidence="3">Alpha/beta hydrolase</fullName>
    </recommendedName>
</protein>
<evidence type="ECO:0000313" key="2">
    <source>
        <dbReference type="Proteomes" id="UP001153050"/>
    </source>
</evidence>
<evidence type="ECO:0000313" key="1">
    <source>
        <dbReference type="EMBL" id="CAH2396652.1"/>
    </source>
</evidence>
<dbReference type="Proteomes" id="UP001153050">
    <property type="component" value="Unassembled WGS sequence"/>
</dbReference>
<keyword evidence="2" id="KW-1185">Reference proteome</keyword>
<reference evidence="1 2" key="1">
    <citation type="submission" date="2022-03" db="EMBL/GenBank/DDBJ databases">
        <authorList>
            <person name="Brunel B."/>
        </authorList>
    </citation>
    <scope>NUCLEOTIDE SEQUENCE [LARGE SCALE GENOMIC DNA]</scope>
    <source>
        <strain evidence="1">STM5069sample</strain>
    </source>
</reference>
<gene>
    <name evidence="1" type="ORF">MES5069_140067</name>
</gene>